<name>A0A7N8XJR1_9TELE</name>
<dbReference type="GO" id="GO:0004867">
    <property type="term" value="F:serine-type endopeptidase inhibitor activity"/>
    <property type="evidence" value="ECO:0007669"/>
    <property type="project" value="UniProtKB-KW"/>
</dbReference>
<organism evidence="12 13">
    <name type="scientific">Mastacembelus armatus</name>
    <name type="common">zig-zag eel</name>
    <dbReference type="NCBI Taxonomy" id="205130"/>
    <lineage>
        <taxon>Eukaryota</taxon>
        <taxon>Metazoa</taxon>
        <taxon>Chordata</taxon>
        <taxon>Craniata</taxon>
        <taxon>Vertebrata</taxon>
        <taxon>Euteleostomi</taxon>
        <taxon>Actinopterygii</taxon>
        <taxon>Neopterygii</taxon>
        <taxon>Teleostei</taxon>
        <taxon>Neoteleostei</taxon>
        <taxon>Acanthomorphata</taxon>
        <taxon>Anabantaria</taxon>
        <taxon>Synbranchiformes</taxon>
        <taxon>Mastacembelidae</taxon>
        <taxon>Mastacembelus</taxon>
    </lineage>
</organism>
<feature type="transmembrane region" description="Helical" evidence="10">
    <location>
        <begin position="70"/>
        <end position="90"/>
    </location>
</feature>
<keyword evidence="10" id="KW-0812">Transmembrane</keyword>
<comment type="subunit">
    <text evidence="8">Forms a heterodimer with TMPRSS7. Interacts with VTN. Binds LRP1B; binding is followed by internalization and degradation. Interacts with PPP1CB. In complex with PLAU/uPA, interacts with PLAUR/uPAR. Interacts with SORL1 and LRP1, either alone or in complex with PLAU; these interactions are abolished in the presence of LRPAP1/RAP. The ternary complex composed of PLAUR-PLAU-PAI1 also interacts with SORL1. Interacts with PLAT/tPA. Also interacts with SORL1, when complexed to PLAT/tPA.</text>
</comment>
<dbReference type="Pfam" id="PF00079">
    <property type="entry name" value="Serpin"/>
    <property type="match status" value="1"/>
</dbReference>
<evidence type="ECO:0000256" key="10">
    <source>
        <dbReference type="SAM" id="Phobius"/>
    </source>
</evidence>
<keyword evidence="10" id="KW-1133">Transmembrane helix</keyword>
<keyword evidence="2" id="KW-0646">Protease inhibitor</keyword>
<keyword evidence="13" id="KW-1185">Reference proteome</keyword>
<dbReference type="InterPro" id="IPR042185">
    <property type="entry name" value="Serpin_sf_2"/>
</dbReference>
<evidence type="ECO:0000313" key="12">
    <source>
        <dbReference type="Ensembl" id="ENSMAMP00000050489.1"/>
    </source>
</evidence>
<evidence type="ECO:0000256" key="5">
    <source>
        <dbReference type="ARBA" id="ARBA00040523"/>
    </source>
</evidence>
<evidence type="ECO:0000256" key="9">
    <source>
        <dbReference type="RuleBase" id="RU000411"/>
    </source>
</evidence>
<evidence type="ECO:0000313" key="13">
    <source>
        <dbReference type="Proteomes" id="UP000261640"/>
    </source>
</evidence>
<keyword evidence="3" id="KW-0732">Signal</keyword>
<keyword evidence="4" id="KW-0722">Serine protease inhibitor</keyword>
<reference evidence="12" key="2">
    <citation type="submission" date="2025-09" db="UniProtKB">
        <authorList>
            <consortium name="Ensembl"/>
        </authorList>
    </citation>
    <scope>IDENTIFICATION</scope>
</reference>
<dbReference type="InterPro" id="IPR042178">
    <property type="entry name" value="Serpin_sf_1"/>
</dbReference>
<evidence type="ECO:0000256" key="3">
    <source>
        <dbReference type="ARBA" id="ARBA00022729"/>
    </source>
</evidence>
<dbReference type="InterPro" id="IPR036186">
    <property type="entry name" value="Serpin_sf"/>
</dbReference>
<protein>
    <recommendedName>
        <fullName evidence="5">Plasminogen activator inhibitor 1</fullName>
    </recommendedName>
    <alternativeName>
        <fullName evidence="6">Endothelial plasminogen activator inhibitor</fullName>
    </alternativeName>
    <alternativeName>
        <fullName evidence="7">Serpin E1</fullName>
    </alternativeName>
</protein>
<keyword evidence="10" id="KW-0472">Membrane</keyword>
<dbReference type="AlphaFoldDB" id="A0A7N8XJR1"/>
<proteinExistence type="inferred from homology"/>
<dbReference type="SUPFAM" id="SSF56574">
    <property type="entry name" value="Serpins"/>
    <property type="match status" value="1"/>
</dbReference>
<dbReference type="InterPro" id="IPR023796">
    <property type="entry name" value="Serpin_dom"/>
</dbReference>
<feature type="domain" description="Serpin" evidence="11">
    <location>
        <begin position="97"/>
        <end position="454"/>
    </location>
</feature>
<evidence type="ECO:0000256" key="2">
    <source>
        <dbReference type="ARBA" id="ARBA00022690"/>
    </source>
</evidence>
<sequence length="467" mass="52341">MKRKLVQTVSDDITTVNNYCVCGVYAWEDLHYKKTQTHSVIQTEAKVEEIAAETTVLCSASDHTSCRRMLCMYMFLLLTLGTVGMCSLYDKQTDFGLKVFSQLAQGSVNKNVAFSPYGIASILAMAELGAAGKTHKALTTAMGFSLQDREMSRQQRLLQRHLSNEEVIEIAGGVMVERKMNLEKGYYRALAKAFRTHPHQVDFTKPEQAINIINAWVSDHTEGAIPEFLASGSLTDETRLILLNALHFQGPWKVPFDPKLTQERMFHCANGRTMPVHMMRLTHSFNYGEFVTADGVDYDVIEVPYEGDSLSMLLVSPFELEVPLSVLSADLSSQRIKQWRAEMKHVKRQLGMPRFSMSTELNLKMALLNMSLGDIFNLASADFTRITTDERLCVSKIFQTVKIEANEQGTKGAAATAAVMFSRMAVEEITLDQPFLFLIQHKRTDAFHAAVQSAREATAAEMVHSHS</sequence>
<dbReference type="PANTHER" id="PTHR11461">
    <property type="entry name" value="SERINE PROTEASE INHIBITOR, SERPIN"/>
    <property type="match status" value="1"/>
</dbReference>
<dbReference type="GeneTree" id="ENSGT00940000160621"/>
<comment type="similarity">
    <text evidence="1 9">Belongs to the serpin family.</text>
</comment>
<dbReference type="Gene3D" id="3.30.497.10">
    <property type="entry name" value="Antithrombin, subunit I, domain 2"/>
    <property type="match status" value="1"/>
</dbReference>
<dbReference type="InParanoid" id="A0A7N8XJR1"/>
<evidence type="ECO:0000256" key="1">
    <source>
        <dbReference type="ARBA" id="ARBA00009500"/>
    </source>
</evidence>
<evidence type="ECO:0000259" key="11">
    <source>
        <dbReference type="SMART" id="SM00093"/>
    </source>
</evidence>
<dbReference type="Gene3D" id="2.30.39.10">
    <property type="entry name" value="Alpha-1-antitrypsin, domain 1"/>
    <property type="match status" value="1"/>
</dbReference>
<evidence type="ECO:0000256" key="4">
    <source>
        <dbReference type="ARBA" id="ARBA00022900"/>
    </source>
</evidence>
<dbReference type="FunFam" id="3.30.497.10:FF:000006">
    <property type="entry name" value="Plasminogen activator inhibitor 1"/>
    <property type="match status" value="1"/>
</dbReference>
<evidence type="ECO:0000256" key="8">
    <source>
        <dbReference type="ARBA" id="ARBA00066062"/>
    </source>
</evidence>
<dbReference type="PANTHER" id="PTHR11461:SF49">
    <property type="entry name" value="PLASMINOGEN ACTIVATOR INHIBITOR 1"/>
    <property type="match status" value="1"/>
</dbReference>
<dbReference type="Proteomes" id="UP000261640">
    <property type="component" value="Unplaced"/>
</dbReference>
<accession>A0A7N8XJR1</accession>
<dbReference type="Ensembl" id="ENSMAMT00000065547.1">
    <property type="protein sequence ID" value="ENSMAMP00000050489.1"/>
    <property type="gene ID" value="ENSMAMG00000018149.2"/>
</dbReference>
<reference evidence="12" key="1">
    <citation type="submission" date="2025-08" db="UniProtKB">
        <authorList>
            <consortium name="Ensembl"/>
        </authorList>
    </citation>
    <scope>IDENTIFICATION</scope>
</reference>
<dbReference type="GO" id="GO:0005615">
    <property type="term" value="C:extracellular space"/>
    <property type="evidence" value="ECO:0007669"/>
    <property type="project" value="InterPro"/>
</dbReference>
<dbReference type="SMART" id="SM00093">
    <property type="entry name" value="SERPIN"/>
    <property type="match status" value="1"/>
</dbReference>
<dbReference type="GO" id="GO:0061044">
    <property type="term" value="P:negative regulation of vascular wound healing"/>
    <property type="evidence" value="ECO:0007669"/>
    <property type="project" value="TreeGrafter"/>
</dbReference>
<dbReference type="GO" id="GO:0010757">
    <property type="term" value="P:negative regulation of plasminogen activation"/>
    <property type="evidence" value="ECO:0007669"/>
    <property type="project" value="TreeGrafter"/>
</dbReference>
<evidence type="ECO:0000256" key="6">
    <source>
        <dbReference type="ARBA" id="ARBA00041825"/>
    </source>
</evidence>
<dbReference type="InterPro" id="IPR000215">
    <property type="entry name" value="Serpin_fam"/>
</dbReference>
<evidence type="ECO:0000256" key="7">
    <source>
        <dbReference type="ARBA" id="ARBA00043166"/>
    </source>
</evidence>